<dbReference type="GO" id="GO:0009532">
    <property type="term" value="C:plastid stroma"/>
    <property type="evidence" value="ECO:0007669"/>
    <property type="project" value="UniProtKB-ARBA"/>
</dbReference>
<dbReference type="GO" id="GO:0051117">
    <property type="term" value="F:ATPase binding"/>
    <property type="evidence" value="ECO:0007669"/>
    <property type="project" value="TreeGrafter"/>
</dbReference>
<dbReference type="Proteomes" id="UP000326939">
    <property type="component" value="Chromosome 1"/>
</dbReference>
<name>A0A5N5P2I5_9ROSI</name>
<dbReference type="GO" id="GO:0004252">
    <property type="term" value="F:serine-type endopeptidase activity"/>
    <property type="evidence" value="ECO:0007669"/>
    <property type="project" value="InterPro"/>
</dbReference>
<gene>
    <name evidence="4" type="ORF">DKX38_001178</name>
</gene>
<accession>A0A5N5P2I5</accession>
<evidence type="ECO:0000256" key="1">
    <source>
        <dbReference type="ARBA" id="ARBA00007039"/>
    </source>
</evidence>
<comment type="similarity">
    <text evidence="1 2">Belongs to the peptidase S14 family.</text>
</comment>
<dbReference type="SUPFAM" id="SSF52096">
    <property type="entry name" value="ClpP/crotonase"/>
    <property type="match status" value="1"/>
</dbReference>
<dbReference type="CDD" id="cd07017">
    <property type="entry name" value="S14_ClpP_2"/>
    <property type="match status" value="1"/>
</dbReference>
<dbReference type="InterPro" id="IPR029045">
    <property type="entry name" value="ClpP/crotonase-like_dom_sf"/>
</dbReference>
<dbReference type="Gene3D" id="3.90.226.10">
    <property type="entry name" value="2-enoyl-CoA Hydratase, Chain A, domain 1"/>
    <property type="match status" value="1"/>
</dbReference>
<feature type="compositionally biased region" description="Low complexity" evidence="3">
    <location>
        <begin position="109"/>
        <end position="130"/>
    </location>
</feature>
<evidence type="ECO:0000313" key="4">
    <source>
        <dbReference type="EMBL" id="KAB5573984.1"/>
    </source>
</evidence>
<protein>
    <recommendedName>
        <fullName evidence="2">ATP-dependent Clp protease proteolytic subunit</fullName>
    </recommendedName>
</protein>
<proteinExistence type="inferred from homology"/>
<comment type="caution">
    <text evidence="4">The sequence shown here is derived from an EMBL/GenBank/DDBJ whole genome shotgun (WGS) entry which is preliminary data.</text>
</comment>
<dbReference type="GO" id="GO:0009368">
    <property type="term" value="C:endopeptidase Clp complex"/>
    <property type="evidence" value="ECO:0007669"/>
    <property type="project" value="TreeGrafter"/>
</dbReference>
<dbReference type="InterPro" id="IPR001907">
    <property type="entry name" value="ClpP"/>
</dbReference>
<sequence length="844" mass="94882">MGFSWMELIAAASGSWLLKWRAWRISKSDKSGPMTDRTLFTLSSLSSNEDYRINKEIIGLAEMKSLAVFFHMFFTTVNLFLAGARSNTTAAVSTVVLQRRVLGSTTAASRTTSPNRTLTTSSPPSSPRASLSTCFLSPFVGRSITGDFSGSKSDPNVSIQLQFRVPKAKEALLLWTCYEWNLWDGRSLKLLGVALCLQGHGRTEGSSTVFKNHFFWWNWFLVCYEWNLVVCRVFKLVEPVPGLFERQKRGRNRDDSFWQCIYHCQLQSLLADSASKDWFNSDESDMNVKPPIFTLCVGNAWGEAALLLAAGSRVNRSAIPSSTIMIKQSLEFRIKNFCTFSINIKPIGRFQGQATDVELASKEIKNVKAELVNLLAKHIGKLPEEIEADTSRPKYFSPNEAVEYGIIDKVIWYYTMKEVLKTVELFLILKRHNLVDLLWNSQLVIIRSNWAINLLAGIFALCVNCQVMSVNHRADTCYFKETLAGGSEIELMKDSGSSSSFDSKCDPSTSFDSSSASGCSSLSGFPVLGGLRLKAIWVLVRISQDKEVIHCKYTTGKSFERLVKSLDRFKWTPRASVGDESVKCDERLLKTVDAIPAKSKRAKLLDTNPGLGSSRSSLVSETERRRENFGYSVEKLGSDGGGGSDRCLKSPQNEQVGEMVIEVNSSARECSGESSAKRELEFFTEVIESELEGNDATLRFANDGVDEREANGFRNTREGHYARKSMDDLERLAMLVLVLEQGRRSMILFCLMTCMGLQITLLDVLEILQRKSSMDNNFMVHPRWEKLHEPYGRRYRRASSYVKRYIDQCLYAAKADGALMCPISVSIAFQQELLLPCQFMRMSV</sequence>
<dbReference type="InterPro" id="IPR023562">
    <property type="entry name" value="ClpP/TepA"/>
</dbReference>
<evidence type="ECO:0000256" key="2">
    <source>
        <dbReference type="RuleBase" id="RU003567"/>
    </source>
</evidence>
<dbReference type="EMBL" id="VDCV01000001">
    <property type="protein sequence ID" value="KAB5573984.1"/>
    <property type="molecule type" value="Genomic_DNA"/>
</dbReference>
<reference evidence="5" key="1">
    <citation type="journal article" date="2019" name="Gigascience">
        <title>De novo genome assembly of the endangered Acer yangbiense, a plant species with extremely small populations endemic to Yunnan Province, China.</title>
        <authorList>
            <person name="Yang J."/>
            <person name="Wariss H.M."/>
            <person name="Tao L."/>
            <person name="Zhang R."/>
            <person name="Yun Q."/>
            <person name="Hollingsworth P."/>
            <person name="Dao Z."/>
            <person name="Luo G."/>
            <person name="Guo H."/>
            <person name="Ma Y."/>
            <person name="Sun W."/>
        </authorList>
    </citation>
    <scope>NUCLEOTIDE SEQUENCE [LARGE SCALE GENOMIC DNA]</scope>
    <source>
        <strain evidence="5">cv. br00</strain>
    </source>
</reference>
<keyword evidence="5" id="KW-1185">Reference proteome</keyword>
<dbReference type="AlphaFoldDB" id="A0A5N5P2I5"/>
<dbReference type="PRINTS" id="PR00127">
    <property type="entry name" value="CLPPROTEASEP"/>
</dbReference>
<feature type="region of interest" description="Disordered" evidence="3">
    <location>
        <begin position="106"/>
        <end position="130"/>
    </location>
</feature>
<evidence type="ECO:0000256" key="3">
    <source>
        <dbReference type="SAM" id="MobiDB-lite"/>
    </source>
</evidence>
<dbReference type="PANTHER" id="PTHR10381:SF47">
    <property type="entry name" value="ATP-DEPENDENT CLP PROTEASE PROTEOLYTIC SUBUNIT-RELATED PROTEIN 4, CHLOROPLASTIC"/>
    <property type="match status" value="1"/>
</dbReference>
<organism evidence="4 5">
    <name type="scientific">Salix brachista</name>
    <dbReference type="NCBI Taxonomy" id="2182728"/>
    <lineage>
        <taxon>Eukaryota</taxon>
        <taxon>Viridiplantae</taxon>
        <taxon>Streptophyta</taxon>
        <taxon>Embryophyta</taxon>
        <taxon>Tracheophyta</taxon>
        <taxon>Spermatophyta</taxon>
        <taxon>Magnoliopsida</taxon>
        <taxon>eudicotyledons</taxon>
        <taxon>Gunneridae</taxon>
        <taxon>Pentapetalae</taxon>
        <taxon>rosids</taxon>
        <taxon>fabids</taxon>
        <taxon>Malpighiales</taxon>
        <taxon>Salicaceae</taxon>
        <taxon>Saliceae</taxon>
        <taxon>Salix</taxon>
    </lineage>
</organism>
<dbReference type="GO" id="GO:0004176">
    <property type="term" value="F:ATP-dependent peptidase activity"/>
    <property type="evidence" value="ECO:0007669"/>
    <property type="project" value="InterPro"/>
</dbReference>
<dbReference type="Pfam" id="PF00574">
    <property type="entry name" value="CLP_protease"/>
    <property type="match status" value="1"/>
</dbReference>
<dbReference type="GO" id="GO:0006515">
    <property type="term" value="P:protein quality control for misfolded or incompletely synthesized proteins"/>
    <property type="evidence" value="ECO:0007669"/>
    <property type="project" value="TreeGrafter"/>
</dbReference>
<evidence type="ECO:0000313" key="5">
    <source>
        <dbReference type="Proteomes" id="UP000326939"/>
    </source>
</evidence>
<dbReference type="PANTHER" id="PTHR10381">
    <property type="entry name" value="ATP-DEPENDENT CLP PROTEASE PROTEOLYTIC SUBUNIT"/>
    <property type="match status" value="1"/>
</dbReference>